<accession>A0A367XNC8</accession>
<comment type="caution">
    <text evidence="3">The sequence shown here is derived from an EMBL/GenBank/DDBJ whole genome shotgun (WGS) entry which is preliminary data.</text>
</comment>
<feature type="chain" id="PRO_5017076266" description="Membrane protein PTM1" evidence="2">
    <location>
        <begin position="20"/>
        <end position="509"/>
    </location>
</feature>
<proteinExistence type="predicted"/>
<name>A0A367XNC8_9ASCO</name>
<organism evidence="3 4">
    <name type="scientific">Candida viswanathii</name>
    <dbReference type="NCBI Taxonomy" id="5486"/>
    <lineage>
        <taxon>Eukaryota</taxon>
        <taxon>Fungi</taxon>
        <taxon>Dikarya</taxon>
        <taxon>Ascomycota</taxon>
        <taxon>Saccharomycotina</taxon>
        <taxon>Pichiomycetes</taxon>
        <taxon>Debaryomycetaceae</taxon>
        <taxon>Candida/Lodderomyces clade</taxon>
        <taxon>Candida</taxon>
    </lineage>
</organism>
<feature type="transmembrane region" description="Helical" evidence="1">
    <location>
        <begin position="398"/>
        <end position="421"/>
    </location>
</feature>
<keyword evidence="1" id="KW-0812">Transmembrane</keyword>
<keyword evidence="4" id="KW-1185">Reference proteome</keyword>
<feature type="transmembrane region" description="Helical" evidence="1">
    <location>
        <begin position="261"/>
        <end position="279"/>
    </location>
</feature>
<keyword evidence="1" id="KW-1133">Transmembrane helix</keyword>
<keyword evidence="2" id="KW-0732">Signal</keyword>
<evidence type="ECO:0000313" key="3">
    <source>
        <dbReference type="EMBL" id="RCK55153.1"/>
    </source>
</evidence>
<protein>
    <recommendedName>
        <fullName evidence="5">Membrane protein PTM1</fullName>
    </recommendedName>
</protein>
<feature type="transmembrane region" description="Helical" evidence="1">
    <location>
        <begin position="211"/>
        <end position="229"/>
    </location>
</feature>
<feature type="transmembrane region" description="Helical" evidence="1">
    <location>
        <begin position="300"/>
        <end position="318"/>
    </location>
</feature>
<evidence type="ECO:0000256" key="1">
    <source>
        <dbReference type="SAM" id="Phobius"/>
    </source>
</evidence>
<dbReference type="AlphaFoldDB" id="A0A367XNC8"/>
<feature type="transmembrane region" description="Helical" evidence="1">
    <location>
        <begin position="461"/>
        <end position="479"/>
    </location>
</feature>
<keyword evidence="1" id="KW-0472">Membrane</keyword>
<dbReference type="STRING" id="5486.A0A367XNC8"/>
<gene>
    <name evidence="3" type="ORF">Cantr_04486</name>
</gene>
<evidence type="ECO:0000313" key="4">
    <source>
        <dbReference type="Proteomes" id="UP000253472"/>
    </source>
</evidence>
<dbReference type="OrthoDB" id="4022842at2759"/>
<feature type="transmembrane region" description="Helical" evidence="1">
    <location>
        <begin position="347"/>
        <end position="368"/>
    </location>
</feature>
<dbReference type="EMBL" id="QLNQ01000030">
    <property type="protein sequence ID" value="RCK55153.1"/>
    <property type="molecule type" value="Genomic_DNA"/>
</dbReference>
<feature type="transmembrane region" description="Helical" evidence="1">
    <location>
        <begin position="172"/>
        <end position="191"/>
    </location>
</feature>
<evidence type="ECO:0008006" key="5">
    <source>
        <dbReference type="Google" id="ProtNLM"/>
    </source>
</evidence>
<feature type="signal peptide" evidence="2">
    <location>
        <begin position="1"/>
        <end position="19"/>
    </location>
</feature>
<reference evidence="3 4" key="1">
    <citation type="submission" date="2018-06" db="EMBL/GenBank/DDBJ databases">
        <title>Whole genome sequencing of Candida tropicalis (genome annotated by CSBL at Korea University).</title>
        <authorList>
            <person name="Ahn J."/>
        </authorList>
    </citation>
    <scope>NUCLEOTIDE SEQUENCE [LARGE SCALE GENOMIC DNA]</scope>
    <source>
        <strain evidence="3 4">ATCC 20962</strain>
    </source>
</reference>
<evidence type="ECO:0000256" key="2">
    <source>
        <dbReference type="SAM" id="SignalP"/>
    </source>
</evidence>
<sequence>MLIQATTVFITLLLPLIYGLDVNPTVLNSKSGAICSSVQQHKGKGHIKVHGHNLPQDVKVPTFIFHYPDLLNFTNVPRVESYYKEYPDNLPKDLFSGDKFNIVPEERSDFNEAKVFNGYVDSTRDAEFIVPQTGIYCVYIGKVDDAKATIPVVFKNSYGNLDYPSYLIYSQLKYVIIAAICLFVYLFNYILRFKVGEDFKNLDSISVISKAVIFLVLTPYILVYIYYWFSLFLRNNFINSNQDSMLVGLASFVSEFLVQAYGAYTHGLLLLFSMGYGVIYYHNGNSHHYRLFPRKTFGKVVGFLVVYLVVLYAYFLLVNHPSEQYPYLSGFGNLGSLDESSSSWSSVLASLVGLFSLILFILTMYNYFQTKKTIAKFPPSANDPDSTQRVVGAFRKSILIFMVLPIVVGIIGGVIGAVNMVRGLVDTIPDEPPNRLDDYESVLNFIALESTFGSLVQPVLVSQWIYFFTAVVAIFFIWIKDNNGLIIDRNVNDPIEYADVSQFDVSDSE</sequence>
<dbReference type="Proteomes" id="UP000253472">
    <property type="component" value="Unassembled WGS sequence"/>
</dbReference>